<dbReference type="Proteomes" id="UP000827549">
    <property type="component" value="Chromosome 3"/>
</dbReference>
<proteinExistence type="predicted"/>
<evidence type="ECO:0000313" key="3">
    <source>
        <dbReference type="Proteomes" id="UP000827549"/>
    </source>
</evidence>
<protein>
    <submittedName>
        <fullName evidence="2">Uncharacterized protein</fullName>
    </submittedName>
</protein>
<reference evidence="2" key="1">
    <citation type="submission" date="2023-10" db="EMBL/GenBank/DDBJ databases">
        <authorList>
            <person name="Noh H."/>
        </authorList>
    </citation>
    <scope>NUCLEOTIDE SEQUENCE</scope>
    <source>
        <strain evidence="2">DUCC4014</strain>
    </source>
</reference>
<dbReference type="RefSeq" id="XP_062627033.1">
    <property type="nucleotide sequence ID" value="XM_062771049.1"/>
</dbReference>
<feature type="compositionally biased region" description="Low complexity" evidence="1">
    <location>
        <begin position="57"/>
        <end position="88"/>
    </location>
</feature>
<keyword evidence="3" id="KW-1185">Reference proteome</keyword>
<accession>A0AAF0YAU8</accession>
<evidence type="ECO:0000256" key="1">
    <source>
        <dbReference type="SAM" id="MobiDB-lite"/>
    </source>
</evidence>
<sequence length="104" mass="10057">MIRSNPTAIPLRPSDLKLLQRELDARRDAAALSAAGAASASAAAASAGKDKAKPKASKATAHANGSSATTAAGPADAAVEEPSGSGCSPLNLSLLLGNHLAAGS</sequence>
<name>A0AAF0YAU8_9TREE</name>
<feature type="region of interest" description="Disordered" evidence="1">
    <location>
        <begin position="43"/>
        <end position="88"/>
    </location>
</feature>
<evidence type="ECO:0000313" key="2">
    <source>
        <dbReference type="EMBL" id="WOO81001.1"/>
    </source>
</evidence>
<dbReference type="AlphaFoldDB" id="A0AAF0YAU8"/>
<dbReference type="EMBL" id="CP086716">
    <property type="protein sequence ID" value="WOO81001.1"/>
    <property type="molecule type" value="Genomic_DNA"/>
</dbReference>
<dbReference type="GeneID" id="87807767"/>
<organism evidence="2 3">
    <name type="scientific">Vanrija pseudolonga</name>
    <dbReference type="NCBI Taxonomy" id="143232"/>
    <lineage>
        <taxon>Eukaryota</taxon>
        <taxon>Fungi</taxon>
        <taxon>Dikarya</taxon>
        <taxon>Basidiomycota</taxon>
        <taxon>Agaricomycotina</taxon>
        <taxon>Tremellomycetes</taxon>
        <taxon>Trichosporonales</taxon>
        <taxon>Trichosporonaceae</taxon>
        <taxon>Vanrija</taxon>
    </lineage>
</organism>
<gene>
    <name evidence="2" type="ORF">LOC62_03G004529</name>
</gene>